<dbReference type="GO" id="GO:0016592">
    <property type="term" value="C:mediator complex"/>
    <property type="evidence" value="ECO:0007669"/>
    <property type="project" value="InterPro"/>
</dbReference>
<dbReference type="InterPro" id="IPR044888">
    <property type="entry name" value="Mediatior_Med7_sf"/>
</dbReference>
<dbReference type="GO" id="GO:0070847">
    <property type="term" value="C:core mediator complex"/>
    <property type="evidence" value="ECO:0007669"/>
    <property type="project" value="TreeGrafter"/>
</dbReference>
<evidence type="ECO:0000256" key="6">
    <source>
        <dbReference type="RuleBase" id="RU364060"/>
    </source>
</evidence>
<dbReference type="AlphaFoldDB" id="A0A061RJN6"/>
<evidence type="ECO:0000256" key="4">
    <source>
        <dbReference type="ARBA" id="ARBA00023163"/>
    </source>
</evidence>
<sequence length="192" mass="21397">MTEEAAAGPSQEQLEQFPPPPSFYKLYGPDSVAMEPLPPPPLEGEYDQYGELHTTEDGVAPLPPHIPKVYCGDPPNIDFKGELLQMNKEVLFTFLELLRTVVEAPGLSAASRTQYDTQMLNLALLLWNMHHLLNLMRPYQARATLEYILREQISERRAAVRELRQKSEAAKAMTESLADALKKATPGDAPPG</sequence>
<evidence type="ECO:0000256" key="7">
    <source>
        <dbReference type="SAM" id="MobiDB-lite"/>
    </source>
</evidence>
<dbReference type="GO" id="GO:0006357">
    <property type="term" value="P:regulation of transcription by RNA polymerase II"/>
    <property type="evidence" value="ECO:0007669"/>
    <property type="project" value="InterPro"/>
</dbReference>
<evidence type="ECO:0000256" key="2">
    <source>
        <dbReference type="ARBA" id="ARBA00009994"/>
    </source>
</evidence>
<dbReference type="GO" id="GO:0003712">
    <property type="term" value="F:transcription coregulator activity"/>
    <property type="evidence" value="ECO:0007669"/>
    <property type="project" value="InterPro"/>
</dbReference>
<comment type="function">
    <text evidence="6">Component of the Mediator complex, a coactivator involved in the regulated transcription of nearly all RNA polymerase II-dependent genes. Mediator functions as a bridge to convey information from gene-specific regulatory proteins to the basal RNA polymerase II transcription machinery.</text>
</comment>
<dbReference type="PANTHER" id="PTHR21428">
    <property type="entry name" value="MEDIATOR OF RNA POLYMERASE II TRANSCRIPTION SUBUNIT 7"/>
    <property type="match status" value="1"/>
</dbReference>
<comment type="subunit">
    <text evidence="6">Component of the Mediator complex.</text>
</comment>
<comment type="similarity">
    <text evidence="2 6">Belongs to the Mediator complex subunit 7 family.</text>
</comment>
<keyword evidence="4 6" id="KW-0804">Transcription</keyword>
<reference evidence="8" key="1">
    <citation type="submission" date="2014-05" db="EMBL/GenBank/DDBJ databases">
        <title>The transcriptome of the halophilic microalga Tetraselmis sp. GSL018 isolated from the Great Salt Lake, Utah.</title>
        <authorList>
            <person name="Jinkerson R.E."/>
            <person name="D'Adamo S."/>
            <person name="Posewitz M.C."/>
        </authorList>
    </citation>
    <scope>NUCLEOTIDE SEQUENCE</scope>
    <source>
        <strain evidence="8">GSL018</strain>
    </source>
</reference>
<dbReference type="InterPro" id="IPR009244">
    <property type="entry name" value="Mediatior_Med7"/>
</dbReference>
<protein>
    <recommendedName>
        <fullName evidence="6">Mediator of RNA polymerase II transcription subunit 7</fullName>
    </recommendedName>
</protein>
<dbReference type="PANTHER" id="PTHR21428:SF11">
    <property type="entry name" value="MEDIATOR OF RNA POLYMERASE II TRANSCRIPTION SUBUNIT 7"/>
    <property type="match status" value="1"/>
</dbReference>
<dbReference type="EMBL" id="GBEZ01015160">
    <property type="protein sequence ID" value="JAC70979.1"/>
    <property type="molecule type" value="Transcribed_RNA"/>
</dbReference>
<dbReference type="Pfam" id="PF05983">
    <property type="entry name" value="Med7"/>
    <property type="match status" value="1"/>
</dbReference>
<proteinExistence type="inferred from homology"/>
<evidence type="ECO:0000256" key="5">
    <source>
        <dbReference type="ARBA" id="ARBA00023242"/>
    </source>
</evidence>
<dbReference type="InterPro" id="IPR037212">
    <property type="entry name" value="Med7/Med21-like"/>
</dbReference>
<name>A0A061RJN6_9CHLO</name>
<gene>
    <name evidence="8" type="primary">MED7</name>
    <name evidence="8" type="ORF">TSPGSL018_2966</name>
</gene>
<keyword evidence="3 6" id="KW-0805">Transcription regulation</keyword>
<feature type="region of interest" description="Disordered" evidence="7">
    <location>
        <begin position="1"/>
        <end position="48"/>
    </location>
</feature>
<comment type="subcellular location">
    <subcellularLocation>
        <location evidence="1 6">Nucleus</location>
    </subcellularLocation>
</comment>
<keyword evidence="5 6" id="KW-0539">Nucleus</keyword>
<evidence type="ECO:0000256" key="3">
    <source>
        <dbReference type="ARBA" id="ARBA00023015"/>
    </source>
</evidence>
<accession>A0A061RJN6</accession>
<organism evidence="8">
    <name type="scientific">Tetraselmis sp. GSL018</name>
    <dbReference type="NCBI Taxonomy" id="582737"/>
    <lineage>
        <taxon>Eukaryota</taxon>
        <taxon>Viridiplantae</taxon>
        <taxon>Chlorophyta</taxon>
        <taxon>core chlorophytes</taxon>
        <taxon>Chlorodendrophyceae</taxon>
        <taxon>Chlorodendrales</taxon>
        <taxon>Chlorodendraceae</taxon>
        <taxon>Tetraselmis</taxon>
    </lineage>
</organism>
<evidence type="ECO:0000313" key="8">
    <source>
        <dbReference type="EMBL" id="JAC70979.1"/>
    </source>
</evidence>
<dbReference type="SUPFAM" id="SSF140718">
    <property type="entry name" value="Mediator hinge subcomplex-like"/>
    <property type="match status" value="1"/>
</dbReference>
<evidence type="ECO:0000256" key="1">
    <source>
        <dbReference type="ARBA" id="ARBA00004123"/>
    </source>
</evidence>
<dbReference type="Gene3D" id="6.10.140.200">
    <property type="match status" value="1"/>
</dbReference>
<keyword evidence="6" id="KW-0010">Activator</keyword>